<feature type="transmembrane region" description="Helical" evidence="8">
    <location>
        <begin position="350"/>
        <end position="370"/>
    </location>
</feature>
<evidence type="ECO:0000256" key="7">
    <source>
        <dbReference type="RuleBase" id="RU003346"/>
    </source>
</evidence>
<keyword evidence="11" id="KW-1185">Reference proteome</keyword>
<keyword evidence="3 7" id="KW-0813">Transport</keyword>
<feature type="transmembrane region" description="Helical" evidence="8">
    <location>
        <begin position="203"/>
        <end position="225"/>
    </location>
</feature>
<dbReference type="RefSeq" id="WP_256541607.1">
    <property type="nucleotide sequence ID" value="NZ_JANHOH010000014.1"/>
</dbReference>
<evidence type="ECO:0000256" key="3">
    <source>
        <dbReference type="ARBA" id="ARBA00022448"/>
    </source>
</evidence>
<evidence type="ECO:0000256" key="8">
    <source>
        <dbReference type="SAM" id="Phobius"/>
    </source>
</evidence>
<dbReference type="SUPFAM" id="SSF103473">
    <property type="entry name" value="MFS general substrate transporter"/>
    <property type="match status" value="1"/>
</dbReference>
<dbReference type="Proteomes" id="UP001204376">
    <property type="component" value="Unassembled WGS sequence"/>
</dbReference>
<dbReference type="EMBL" id="JANHOH010000014">
    <property type="protein sequence ID" value="MCQ6961415.1"/>
    <property type="molecule type" value="Genomic_DNA"/>
</dbReference>
<dbReference type="InterPro" id="IPR005828">
    <property type="entry name" value="MFS_sugar_transport-like"/>
</dbReference>
<feature type="transmembrane region" description="Helical" evidence="8">
    <location>
        <begin position="21"/>
        <end position="46"/>
    </location>
</feature>
<accession>A0ABT1TAK1</accession>
<feature type="transmembrane region" description="Helical" evidence="8">
    <location>
        <begin position="66"/>
        <end position="83"/>
    </location>
</feature>
<dbReference type="InterPro" id="IPR005829">
    <property type="entry name" value="Sugar_transporter_CS"/>
</dbReference>
<feature type="transmembrane region" description="Helical" evidence="8">
    <location>
        <begin position="443"/>
        <end position="461"/>
    </location>
</feature>
<dbReference type="InterPro" id="IPR036259">
    <property type="entry name" value="MFS_trans_sf"/>
</dbReference>
<feature type="transmembrane region" description="Helical" evidence="8">
    <location>
        <begin position="95"/>
        <end position="113"/>
    </location>
</feature>
<keyword evidence="5 8" id="KW-1133">Transmembrane helix</keyword>
<keyword evidence="4 8" id="KW-0812">Transmembrane</keyword>
<dbReference type="PANTHER" id="PTHR48020:SF12">
    <property type="entry name" value="PROTON MYO-INOSITOL COTRANSPORTER"/>
    <property type="match status" value="1"/>
</dbReference>
<feature type="transmembrane region" description="Helical" evidence="8">
    <location>
        <begin position="376"/>
        <end position="402"/>
    </location>
</feature>
<evidence type="ECO:0000256" key="6">
    <source>
        <dbReference type="ARBA" id="ARBA00023136"/>
    </source>
</evidence>
<evidence type="ECO:0000259" key="9">
    <source>
        <dbReference type="PROSITE" id="PS50850"/>
    </source>
</evidence>
<feature type="transmembrane region" description="Helical" evidence="8">
    <location>
        <begin position="414"/>
        <end position="437"/>
    </location>
</feature>
<comment type="subcellular location">
    <subcellularLocation>
        <location evidence="1">Membrane</location>
        <topology evidence="1">Multi-pass membrane protein</topology>
    </subcellularLocation>
</comment>
<evidence type="ECO:0000313" key="11">
    <source>
        <dbReference type="Proteomes" id="UP001204376"/>
    </source>
</evidence>
<feature type="transmembrane region" description="Helical" evidence="8">
    <location>
        <begin position="119"/>
        <end position="140"/>
    </location>
</feature>
<protein>
    <submittedName>
        <fullName evidence="10">Sugar porter family MFS transporter</fullName>
    </submittedName>
</protein>
<proteinExistence type="inferred from homology"/>
<dbReference type="NCBIfam" id="TIGR00879">
    <property type="entry name" value="SP"/>
    <property type="match status" value="1"/>
</dbReference>
<name>A0ABT1TAK1_9SPHI</name>
<evidence type="ECO:0000256" key="4">
    <source>
        <dbReference type="ARBA" id="ARBA00022692"/>
    </source>
</evidence>
<dbReference type="InterPro" id="IPR003663">
    <property type="entry name" value="Sugar/inositol_transpt"/>
</dbReference>
<dbReference type="PANTHER" id="PTHR48020">
    <property type="entry name" value="PROTON MYO-INOSITOL COTRANSPORTER"/>
    <property type="match status" value="1"/>
</dbReference>
<gene>
    <name evidence="10" type="ORF">NPE20_25805</name>
</gene>
<comment type="caution">
    <text evidence="10">The sequence shown here is derived from an EMBL/GenBank/DDBJ whole genome shotgun (WGS) entry which is preliminary data.</text>
</comment>
<dbReference type="PRINTS" id="PR00171">
    <property type="entry name" value="SUGRTRNSPORT"/>
</dbReference>
<feature type="transmembrane region" description="Helical" evidence="8">
    <location>
        <begin position="284"/>
        <end position="305"/>
    </location>
</feature>
<evidence type="ECO:0000313" key="10">
    <source>
        <dbReference type="EMBL" id="MCQ6961415.1"/>
    </source>
</evidence>
<dbReference type="Gene3D" id="1.20.1250.20">
    <property type="entry name" value="MFS general substrate transporter like domains"/>
    <property type="match status" value="2"/>
</dbReference>
<dbReference type="InterPro" id="IPR020846">
    <property type="entry name" value="MFS_dom"/>
</dbReference>
<evidence type="ECO:0000256" key="1">
    <source>
        <dbReference type="ARBA" id="ARBA00004141"/>
    </source>
</evidence>
<comment type="similarity">
    <text evidence="2 7">Belongs to the major facilitator superfamily. Sugar transporter (TC 2.A.1.1) family.</text>
</comment>
<reference evidence="10 11" key="1">
    <citation type="submission" date="2022-07" db="EMBL/GenBank/DDBJ databases">
        <title>Mucilaginibacter sp. JC4.</title>
        <authorList>
            <person name="Le V."/>
            <person name="Ko S.-R."/>
            <person name="Ahn C.-Y."/>
            <person name="Oh H.-M."/>
        </authorList>
    </citation>
    <scope>NUCLEOTIDE SEQUENCE [LARGE SCALE GENOMIC DNA]</scope>
    <source>
        <strain evidence="10 11">JC4</strain>
    </source>
</reference>
<dbReference type="PROSITE" id="PS50850">
    <property type="entry name" value="MFS"/>
    <property type="match status" value="1"/>
</dbReference>
<organism evidence="10 11">
    <name type="scientific">Mucilaginibacter aquariorum</name>
    <dbReference type="NCBI Taxonomy" id="2967225"/>
    <lineage>
        <taxon>Bacteria</taxon>
        <taxon>Pseudomonadati</taxon>
        <taxon>Bacteroidota</taxon>
        <taxon>Sphingobacteriia</taxon>
        <taxon>Sphingobacteriales</taxon>
        <taxon>Sphingobacteriaceae</taxon>
        <taxon>Mucilaginibacter</taxon>
    </lineage>
</organism>
<feature type="transmembrane region" description="Helical" evidence="8">
    <location>
        <begin position="317"/>
        <end position="338"/>
    </location>
</feature>
<sequence length="482" mass="52189">MTSEKNLNNIYMSSNTTSKKSSFFLIAITLVATMGGLLFGFDMAVISGVLPFVKHQFALSSVAEGWFVSSALVGCIIGVSFSGELSDRLGRKKMLMLSAILFFVSAAGTAFSSNFTFLVLARMLGGTGVGVASIVAPLYISEIAPAKIRGRLVTFYQLAITAGILIAYLTNSELLGFSLSHKSISLGGETLQSALNLLFIKEVWRSMLGLGVIPSLLFFIGLAFVPESPRWLLQKGKVAEGVAILTKIEDAEIAAQEVAAIKKNTNKDVGTYKELFAPALRKPLLIGILLPLFSQFSGINAVIYYGPRILSDAGINISNALLGQVIFGLANFLFTIIAIWKVDKMGRRPLYIVGSLGATVSLFFTGWCFFHGSTNSIALVISIILFLACFAFSIGPLKFVIAAEIFPTKIRGRAMAISIMTMWVADTIVGQLTPILLSSIGPAYTFWFFSACCLLSFWTVYKMVPETKGKSLEEVQDIWVAH</sequence>
<evidence type="ECO:0000256" key="5">
    <source>
        <dbReference type="ARBA" id="ARBA00022989"/>
    </source>
</evidence>
<dbReference type="InterPro" id="IPR050814">
    <property type="entry name" value="Myo-inositol_Transporter"/>
</dbReference>
<feature type="domain" description="Major facilitator superfamily (MFS) profile" evidence="9">
    <location>
        <begin position="28"/>
        <end position="468"/>
    </location>
</feature>
<dbReference type="PROSITE" id="PS00216">
    <property type="entry name" value="SUGAR_TRANSPORT_1"/>
    <property type="match status" value="2"/>
</dbReference>
<keyword evidence="6 8" id="KW-0472">Membrane</keyword>
<dbReference type="Pfam" id="PF00083">
    <property type="entry name" value="Sugar_tr"/>
    <property type="match status" value="1"/>
</dbReference>
<evidence type="ECO:0000256" key="2">
    <source>
        <dbReference type="ARBA" id="ARBA00010992"/>
    </source>
</evidence>
<feature type="transmembrane region" description="Helical" evidence="8">
    <location>
        <begin position="152"/>
        <end position="170"/>
    </location>
</feature>